<dbReference type="InterPro" id="IPR001482">
    <property type="entry name" value="T2SS/T4SS_dom"/>
</dbReference>
<dbReference type="STRING" id="32024.GCA_000788295_01188"/>
<protein>
    <submittedName>
        <fullName evidence="3">Twitching mobility protein</fullName>
    </submittedName>
</protein>
<dbReference type="PROSITE" id="PS00662">
    <property type="entry name" value="T2SP_E"/>
    <property type="match status" value="1"/>
</dbReference>
<reference evidence="3 4" key="1">
    <citation type="submission" date="2018-06" db="EMBL/GenBank/DDBJ databases">
        <authorList>
            <consortium name="Pathogen Informatics"/>
            <person name="Doyle S."/>
        </authorList>
    </citation>
    <scope>NUCLEOTIDE SEQUENCE [LARGE SCALE GENOMIC DNA]</scope>
    <source>
        <strain evidence="3 4">NCTC12475</strain>
    </source>
</reference>
<dbReference type="Pfam" id="PF00437">
    <property type="entry name" value="T2SSE"/>
    <property type="match status" value="1"/>
</dbReference>
<dbReference type="GO" id="GO:0005524">
    <property type="term" value="F:ATP binding"/>
    <property type="evidence" value="ECO:0007669"/>
    <property type="project" value="InterPro"/>
</dbReference>
<organism evidence="3 4">
    <name type="scientific">Campylobacter sputorum subsp. sputorum</name>
    <dbReference type="NCBI Taxonomy" id="32024"/>
    <lineage>
        <taxon>Bacteria</taxon>
        <taxon>Pseudomonadati</taxon>
        <taxon>Campylobacterota</taxon>
        <taxon>Epsilonproteobacteria</taxon>
        <taxon>Campylobacterales</taxon>
        <taxon>Campylobacteraceae</taxon>
        <taxon>Campylobacter</taxon>
    </lineage>
</organism>
<dbReference type="Proteomes" id="UP000254920">
    <property type="component" value="Unassembled WGS sequence"/>
</dbReference>
<dbReference type="AlphaFoldDB" id="A0A381DJA7"/>
<dbReference type="CDD" id="cd01131">
    <property type="entry name" value="PilT"/>
    <property type="match status" value="1"/>
</dbReference>
<dbReference type="InterPro" id="IPR003593">
    <property type="entry name" value="AAA+_ATPase"/>
</dbReference>
<accession>A0A381DJA7</accession>
<comment type="similarity">
    <text evidence="1">Belongs to the GSP E family.</text>
</comment>
<dbReference type="NCBIfam" id="TIGR01420">
    <property type="entry name" value="pilT_fam"/>
    <property type="match status" value="1"/>
</dbReference>
<dbReference type="PANTHER" id="PTHR30486">
    <property type="entry name" value="TWITCHING MOTILITY PROTEIN PILT"/>
    <property type="match status" value="1"/>
</dbReference>
<keyword evidence="4" id="KW-1185">Reference proteome</keyword>
<gene>
    <name evidence="3" type="primary">pilT_1</name>
    <name evidence="3" type="ORF">NCTC12475_00768</name>
</gene>
<dbReference type="InterPro" id="IPR050921">
    <property type="entry name" value="T4SS_GSP_E_ATPase"/>
</dbReference>
<name>A0A381DJA7_9BACT</name>
<feature type="domain" description="Bacterial type II secretion system protein E" evidence="2">
    <location>
        <begin position="106"/>
        <end position="120"/>
    </location>
</feature>
<evidence type="ECO:0000259" key="2">
    <source>
        <dbReference type="PROSITE" id="PS00662"/>
    </source>
</evidence>
<dbReference type="SMART" id="SM00382">
    <property type="entry name" value="AAA"/>
    <property type="match status" value="1"/>
</dbReference>
<dbReference type="EMBL" id="UFVD01000001">
    <property type="protein sequence ID" value="SUX10571.1"/>
    <property type="molecule type" value="Genomic_DNA"/>
</dbReference>
<dbReference type="SUPFAM" id="SSF52540">
    <property type="entry name" value="P-loop containing nucleoside triphosphate hydrolases"/>
    <property type="match status" value="1"/>
</dbReference>
<proteinExistence type="inferred from homology"/>
<evidence type="ECO:0000256" key="1">
    <source>
        <dbReference type="ARBA" id="ARBA00006611"/>
    </source>
</evidence>
<evidence type="ECO:0000313" key="4">
    <source>
        <dbReference type="Proteomes" id="UP000254920"/>
    </source>
</evidence>
<dbReference type="InterPro" id="IPR027417">
    <property type="entry name" value="P-loop_NTPase"/>
</dbReference>
<dbReference type="Gene3D" id="3.40.50.300">
    <property type="entry name" value="P-loop containing nucleotide triphosphate hydrolases"/>
    <property type="match status" value="1"/>
</dbReference>
<dbReference type="GO" id="GO:0016887">
    <property type="term" value="F:ATP hydrolysis activity"/>
    <property type="evidence" value="ECO:0007669"/>
    <property type="project" value="InterPro"/>
</dbReference>
<evidence type="ECO:0000313" key="3">
    <source>
        <dbReference type="EMBL" id="SUX10571.1"/>
    </source>
</evidence>
<sequence>MDGVSAVFRTIPKILPTIEKLDLPPVVKDICDNIKRGIILVTGATGSGKTTTLASIINRINKQDSSHIITIEDPIEFVYKDDKCIVNQRSIGQDATSFKDALRAALREDPDVILVGEMRDLETIEIAINAAETGHLVLSTLHTLDAKETINRVISMFPIEEQERIRMSFASVLGAIISQRLIPTKDSKRVAAVEILINNHRVKEKILDKKDQEIYDVIKESKNTLGMQTFDQHLLDLFNAGVITEESALENSTKRDNLKILLKNAKLAKVSSNLYTNDKESIKEAYEKAGYSLPKIKSTSDD</sequence>
<dbReference type="InterPro" id="IPR006321">
    <property type="entry name" value="PilT/PilU"/>
</dbReference>